<dbReference type="EMBL" id="JBHSGB010000012">
    <property type="protein sequence ID" value="MFC4656167.1"/>
    <property type="molecule type" value="Genomic_DNA"/>
</dbReference>
<protein>
    <recommendedName>
        <fullName evidence="1">Isoaspartyl dipeptidase</fullName>
        <ecNumber evidence="1">3.4.19.-</ecNumber>
    </recommendedName>
</protein>
<evidence type="ECO:0000313" key="4">
    <source>
        <dbReference type="Proteomes" id="UP001595962"/>
    </source>
</evidence>
<dbReference type="EC" id="3.4.19.-" evidence="1"/>
<dbReference type="SUPFAM" id="SSF51338">
    <property type="entry name" value="Composite domain of metallo-dependent hydrolases"/>
    <property type="match status" value="1"/>
</dbReference>
<comment type="PTM">
    <text evidence="1">Carboxylation allows a single lysine to coordinate two zinc ions.</text>
</comment>
<keyword evidence="4" id="KW-1185">Reference proteome</keyword>
<dbReference type="NCBIfam" id="TIGR01975">
    <property type="entry name" value="isoAsp_dipep"/>
    <property type="match status" value="1"/>
</dbReference>
<dbReference type="PANTHER" id="PTHR11647:SF1">
    <property type="entry name" value="COLLAPSIN RESPONSE MEDIATOR PROTEIN"/>
    <property type="match status" value="1"/>
</dbReference>
<dbReference type="SUPFAM" id="SSF51556">
    <property type="entry name" value="Metallo-dependent hydrolases"/>
    <property type="match status" value="1"/>
</dbReference>
<evidence type="ECO:0000256" key="1">
    <source>
        <dbReference type="PIRNR" id="PIRNR001238"/>
    </source>
</evidence>
<name>A0ABV9JPI1_9GAMM</name>
<dbReference type="Gene3D" id="3.20.20.140">
    <property type="entry name" value="Metal-dependent hydrolases"/>
    <property type="match status" value="1"/>
</dbReference>
<dbReference type="Gene3D" id="2.30.40.10">
    <property type="entry name" value="Urease, subunit C, domain 1"/>
    <property type="match status" value="1"/>
</dbReference>
<dbReference type="InterPro" id="IPR032466">
    <property type="entry name" value="Metal_Hydrolase"/>
</dbReference>
<dbReference type="GO" id="GO:0008798">
    <property type="term" value="F:beta-aspartyl-peptidase activity"/>
    <property type="evidence" value="ECO:0007669"/>
    <property type="project" value="UniProtKB-EC"/>
</dbReference>
<comment type="similarity">
    <text evidence="1">Belongs to the peptidase M38 family.</text>
</comment>
<comment type="function">
    <text evidence="1">Catalyzes the hydrolytic cleavage of a subset of L-isoaspartyl (L-beta-aspartyl) dipeptides. Used to degrade proteins damaged by L-isoaspartyl residues formation.</text>
</comment>
<dbReference type="Proteomes" id="UP001595962">
    <property type="component" value="Unassembled WGS sequence"/>
</dbReference>
<dbReference type="InterPro" id="IPR050378">
    <property type="entry name" value="Metallo-dep_Hydrolases_sf"/>
</dbReference>
<dbReference type="InterPro" id="IPR010229">
    <property type="entry name" value="Pept_M38_dipep"/>
</dbReference>
<organism evidence="3 4">
    <name type="scientific">Rheinheimera marina</name>
    <dbReference type="NCBI Taxonomy" id="1774958"/>
    <lineage>
        <taxon>Bacteria</taxon>
        <taxon>Pseudomonadati</taxon>
        <taxon>Pseudomonadota</taxon>
        <taxon>Gammaproteobacteria</taxon>
        <taxon>Chromatiales</taxon>
        <taxon>Chromatiaceae</taxon>
        <taxon>Rheinheimera</taxon>
    </lineage>
</organism>
<dbReference type="InterPro" id="IPR006680">
    <property type="entry name" value="Amidohydro-rel"/>
</dbReference>
<gene>
    <name evidence="3" type="primary">iadA</name>
    <name evidence="3" type="ORF">ACFO3I_14220</name>
</gene>
<sequence length="388" mass="41775">MLTRIYGGLCYSPEPLGQQDIWVAGQSVLALGAENLQGDLVQQVDASDCYVVPGLVDSLAHIIGGGGEGGFRTRTSELKTADAIAAGVTTLVGVLGTDAITRTLTNLLAKAHALSEEGLSCYCHTGSYQIPAKTLFAEVMDDLVLIDKFIGVGEVAIADHRSSQPTLQELVRLTSQARVGGMLSGKAGIVSVHVGPCAAGLDLLWQAAEHSDIPRTQFYPTHLNRNQLLLEQGWNWLTQGGWIDLTTSCTPQDIAEGEVKCADALYQAWQRGLDLSRLTFSSDANASLPYFNEAGEFIGLGEGKIQSLYQEMTDAVRLGVPLEHALRVVTLNPATVLKLPHKGRIGLHSDADLLLIDKSTLQLKAVMAKGRWLWSDGRVPVQRSSLFF</sequence>
<dbReference type="RefSeq" id="WP_377334989.1">
    <property type="nucleotide sequence ID" value="NZ_JBHSGB010000012.1"/>
</dbReference>
<comment type="caution">
    <text evidence="3">The sequence shown here is derived from an EMBL/GenBank/DDBJ whole genome shotgun (WGS) entry which is preliminary data.</text>
</comment>
<accession>A0ABV9JPI1</accession>
<comment type="cofactor">
    <cofactor evidence="1">
        <name>Zn(2+)</name>
        <dbReference type="ChEBI" id="CHEBI:29105"/>
    </cofactor>
    <text evidence="1">Binds 2 Zn(2+) ions per subunit.</text>
</comment>
<dbReference type="InterPro" id="IPR011059">
    <property type="entry name" value="Metal-dep_hydrolase_composite"/>
</dbReference>
<dbReference type="Pfam" id="PF01979">
    <property type="entry name" value="Amidohydro_1"/>
    <property type="match status" value="1"/>
</dbReference>
<feature type="domain" description="Amidohydrolase-related" evidence="2">
    <location>
        <begin position="265"/>
        <end position="372"/>
    </location>
</feature>
<comment type="subcellular location">
    <subcellularLocation>
        <location evidence="1">Cytoplasm</location>
    </subcellularLocation>
</comment>
<keyword evidence="1" id="KW-0479">Metal-binding</keyword>
<keyword evidence="1 3" id="KW-0378">Hydrolase</keyword>
<keyword evidence="1" id="KW-0862">Zinc</keyword>
<evidence type="ECO:0000313" key="3">
    <source>
        <dbReference type="EMBL" id="MFC4656167.1"/>
    </source>
</evidence>
<proteinExistence type="inferred from homology"/>
<evidence type="ECO:0000259" key="2">
    <source>
        <dbReference type="Pfam" id="PF01979"/>
    </source>
</evidence>
<dbReference type="PIRSF" id="PIRSF001238">
    <property type="entry name" value="IadA"/>
    <property type="match status" value="1"/>
</dbReference>
<reference evidence="4" key="1">
    <citation type="journal article" date="2019" name="Int. J. Syst. Evol. Microbiol.">
        <title>The Global Catalogue of Microorganisms (GCM) 10K type strain sequencing project: providing services to taxonomists for standard genome sequencing and annotation.</title>
        <authorList>
            <consortium name="The Broad Institute Genomics Platform"/>
            <consortium name="The Broad Institute Genome Sequencing Center for Infectious Disease"/>
            <person name="Wu L."/>
            <person name="Ma J."/>
        </authorList>
    </citation>
    <scope>NUCLEOTIDE SEQUENCE [LARGE SCALE GENOMIC DNA]</scope>
    <source>
        <strain evidence="4">DT28</strain>
    </source>
</reference>
<keyword evidence="1" id="KW-0482">Metalloprotease</keyword>
<dbReference type="PANTHER" id="PTHR11647">
    <property type="entry name" value="HYDRANTOINASE/DIHYDROPYRIMIDINASE FAMILY MEMBER"/>
    <property type="match status" value="1"/>
</dbReference>
<keyword evidence="1" id="KW-0645">Protease</keyword>